<keyword evidence="2" id="KW-1185">Reference proteome</keyword>
<dbReference type="RefSeq" id="WP_207833485.1">
    <property type="nucleotide sequence ID" value="NZ_CP088282.1"/>
</dbReference>
<sequence length="53" mass="5789">MKHLVSDEEKCDACNGTGFPAVKQPGEPGRKIYPEPCKKCGGKGRIRKATWGK</sequence>
<organism evidence="1 2">
    <name type="scientific">Bradyrhizobium quebecense</name>
    <dbReference type="NCBI Taxonomy" id="2748629"/>
    <lineage>
        <taxon>Bacteria</taxon>
        <taxon>Pseudomonadati</taxon>
        <taxon>Pseudomonadota</taxon>
        <taxon>Alphaproteobacteria</taxon>
        <taxon>Hyphomicrobiales</taxon>
        <taxon>Nitrobacteraceae</taxon>
        <taxon>Bradyrhizobium</taxon>
    </lineage>
</organism>
<reference evidence="1" key="1">
    <citation type="journal article" date="2021" name="Int. J. Syst. Evol. Microbiol.">
        <title>Bradyrhizobium septentrionale sp. nov. (sv. septentrionale) and Bradyrhizobium quebecense sp. nov. (sv. septentrionale) associated with legumes native to Canada possess rearranged symbiosis genes and numerous insertion sequences.</title>
        <authorList>
            <person name="Bromfield E.S.P."/>
            <person name="Cloutier S."/>
        </authorList>
    </citation>
    <scope>NUCLEOTIDE SEQUENCE</scope>
    <source>
        <strain evidence="1">12S5</strain>
    </source>
</reference>
<dbReference type="InterPro" id="IPR036410">
    <property type="entry name" value="HSP_DnaJ_Cys-rich_dom_sf"/>
</dbReference>
<dbReference type="SUPFAM" id="SSF57938">
    <property type="entry name" value="DnaJ/Hsp40 cysteine-rich domain"/>
    <property type="match status" value="1"/>
</dbReference>
<gene>
    <name evidence="1" type="ORF">J4P68_15135</name>
</gene>
<evidence type="ECO:0000313" key="2">
    <source>
        <dbReference type="Proteomes" id="UP000692816"/>
    </source>
</evidence>
<dbReference type="EMBL" id="JAGEPA010000001">
    <property type="protein sequence ID" value="MBO1430768.1"/>
    <property type="molecule type" value="Genomic_DNA"/>
</dbReference>
<dbReference type="Gene3D" id="6.20.20.10">
    <property type="match status" value="1"/>
</dbReference>
<dbReference type="Proteomes" id="UP000692816">
    <property type="component" value="Unassembled WGS sequence"/>
</dbReference>
<protein>
    <recommendedName>
        <fullName evidence="3">Molecular chaperone DnaJ</fullName>
    </recommendedName>
</protein>
<evidence type="ECO:0000313" key="1">
    <source>
        <dbReference type="EMBL" id="MBO1430768.1"/>
    </source>
</evidence>
<proteinExistence type="predicted"/>
<evidence type="ECO:0008006" key="3">
    <source>
        <dbReference type="Google" id="ProtNLM"/>
    </source>
</evidence>
<comment type="caution">
    <text evidence="1">The sequence shown here is derived from an EMBL/GenBank/DDBJ whole genome shotgun (WGS) entry which is preliminary data.</text>
</comment>
<accession>A0ABS3MHB9</accession>
<name>A0ABS3MHB9_9BRAD</name>